<dbReference type="CDD" id="cd04647">
    <property type="entry name" value="LbH_MAT_like"/>
    <property type="match status" value="1"/>
</dbReference>
<evidence type="ECO:0000256" key="1">
    <source>
        <dbReference type="SAM" id="Phobius"/>
    </source>
</evidence>
<name>E8N594_ANATU</name>
<dbReference type="KEGG" id="atm:ANT_15820"/>
<dbReference type="InParanoid" id="E8N594"/>
<keyword evidence="1" id="KW-1133">Transmembrane helix</keyword>
<accession>E8N594</accession>
<dbReference type="eggNOG" id="COG0110">
    <property type="taxonomic scope" value="Bacteria"/>
</dbReference>
<proteinExistence type="predicted"/>
<dbReference type="EMBL" id="AP012029">
    <property type="protein sequence ID" value="BAJ63608.1"/>
    <property type="molecule type" value="Genomic_DNA"/>
</dbReference>
<gene>
    <name evidence="2" type="ordered locus">ANT_15820</name>
</gene>
<dbReference type="FunCoup" id="E8N594">
    <property type="interactions" value="91"/>
</dbReference>
<dbReference type="InterPro" id="IPR001451">
    <property type="entry name" value="Hexapep"/>
</dbReference>
<sequence length="260" mass="28868">MVTDQRVLTAEKPEPLTHGSHGVRLYLQRQADTLPRYLLEQLMYAMFGWIPTIIGIGIRAIMYRIILSIKGWAAIENHVRLRFANRIKLHHGVYLDQGVYLHACPNGIEIGENSIVMHGAVLHVYNFRNLPHAGIRIGKDCLIGEYSVIRGQGGVWLGDRVYTSPFTQILAVNHVFRNPEEPFIYQGITAEGIIIEDDVWLGAGCIITDGVKIGKGSVVAAGSVVTHDVPAHTLVGGVPAKIIREITEENFPVNGRKVYF</sequence>
<dbReference type="PANTHER" id="PTHR23416">
    <property type="entry name" value="SIALIC ACID SYNTHASE-RELATED"/>
    <property type="match status" value="1"/>
</dbReference>
<dbReference type="InterPro" id="IPR011004">
    <property type="entry name" value="Trimer_LpxA-like_sf"/>
</dbReference>
<dbReference type="AlphaFoldDB" id="E8N594"/>
<keyword evidence="1" id="KW-0472">Membrane</keyword>
<feature type="transmembrane region" description="Helical" evidence="1">
    <location>
        <begin position="42"/>
        <end position="62"/>
    </location>
</feature>
<evidence type="ECO:0008006" key="4">
    <source>
        <dbReference type="Google" id="ProtNLM"/>
    </source>
</evidence>
<dbReference type="STRING" id="926569.ANT_15820"/>
<dbReference type="OrthoDB" id="9801697at2"/>
<dbReference type="Gene3D" id="2.160.10.10">
    <property type="entry name" value="Hexapeptide repeat proteins"/>
    <property type="match status" value="1"/>
</dbReference>
<evidence type="ECO:0000313" key="2">
    <source>
        <dbReference type="EMBL" id="BAJ63608.1"/>
    </source>
</evidence>
<dbReference type="HOGENOM" id="CLU_051638_7_0_0"/>
<keyword evidence="3" id="KW-1185">Reference proteome</keyword>
<organism evidence="2 3">
    <name type="scientific">Anaerolinea thermophila (strain DSM 14523 / JCM 11388 / NBRC 100420 / UNI-1)</name>
    <dbReference type="NCBI Taxonomy" id="926569"/>
    <lineage>
        <taxon>Bacteria</taxon>
        <taxon>Bacillati</taxon>
        <taxon>Chloroflexota</taxon>
        <taxon>Anaerolineae</taxon>
        <taxon>Anaerolineales</taxon>
        <taxon>Anaerolineaceae</taxon>
        <taxon>Anaerolinea</taxon>
    </lineage>
</organism>
<keyword evidence="1" id="KW-0812">Transmembrane</keyword>
<reference evidence="2 3" key="1">
    <citation type="submission" date="2010-12" db="EMBL/GenBank/DDBJ databases">
        <title>Whole genome sequence of Anaerolinea thermophila UNI-1.</title>
        <authorList>
            <person name="Narita-Yamada S."/>
            <person name="Kishi E."/>
            <person name="Watanabe Y."/>
            <person name="Takasaki K."/>
            <person name="Ankai A."/>
            <person name="Oguchi A."/>
            <person name="Fukui S."/>
            <person name="Takahashi M."/>
            <person name="Yashiro I."/>
            <person name="Hosoyama A."/>
            <person name="Sekiguchi Y."/>
            <person name="Hanada S."/>
            <person name="Fujita N."/>
        </authorList>
    </citation>
    <scope>NUCLEOTIDE SEQUENCE [LARGE SCALE GENOMIC DNA]</scope>
    <source>
        <strain evidence="3">DSM 14523 / JCM 11388 / NBRC 100420 / UNI-1</strain>
    </source>
</reference>
<dbReference type="Pfam" id="PF14602">
    <property type="entry name" value="Hexapep_2"/>
    <property type="match status" value="2"/>
</dbReference>
<dbReference type="Proteomes" id="UP000008922">
    <property type="component" value="Chromosome"/>
</dbReference>
<dbReference type="RefSeq" id="WP_013559988.1">
    <property type="nucleotide sequence ID" value="NC_014960.1"/>
</dbReference>
<dbReference type="PANTHER" id="PTHR23416:SF78">
    <property type="entry name" value="LIPOPOLYSACCHARIDE BIOSYNTHESIS O-ACETYL TRANSFERASE WBBJ-RELATED"/>
    <property type="match status" value="1"/>
</dbReference>
<evidence type="ECO:0000313" key="3">
    <source>
        <dbReference type="Proteomes" id="UP000008922"/>
    </source>
</evidence>
<dbReference type="SUPFAM" id="SSF51161">
    <property type="entry name" value="Trimeric LpxA-like enzymes"/>
    <property type="match status" value="1"/>
</dbReference>
<dbReference type="InterPro" id="IPR051159">
    <property type="entry name" value="Hexapeptide_acetyltransf"/>
</dbReference>
<protein>
    <recommendedName>
        <fullName evidence="4">Acetyltransferase</fullName>
    </recommendedName>
</protein>